<keyword evidence="2" id="KW-0812">Transmembrane</keyword>
<sequence length="59" mass="6625">MESVDKKRIDSDDSTQRVATISAIISLVCVALIAIAMPAFYYQLDQAKSRLNDRMDAFK</sequence>
<evidence type="ECO:0000313" key="5">
    <source>
        <dbReference type="Proteomes" id="UP000267096"/>
    </source>
</evidence>
<evidence type="ECO:0000313" key="6">
    <source>
        <dbReference type="WBParaSite" id="ASIM_0000820101-mRNA-1"/>
    </source>
</evidence>
<gene>
    <name evidence="4" type="ORF">ASIM_LOCUS7963</name>
</gene>
<reference evidence="4 5" key="2">
    <citation type="submission" date="2018-11" db="EMBL/GenBank/DDBJ databases">
        <authorList>
            <consortium name="Pathogen Informatics"/>
        </authorList>
    </citation>
    <scope>NUCLEOTIDE SEQUENCE [LARGE SCALE GENOMIC DNA]</scope>
</reference>
<evidence type="ECO:0000256" key="2">
    <source>
        <dbReference type="SAM" id="Phobius"/>
    </source>
</evidence>
<evidence type="ECO:0000313" key="4">
    <source>
        <dbReference type="EMBL" id="VDK30466.1"/>
    </source>
</evidence>
<keyword evidence="1" id="KW-0677">Repeat</keyword>
<dbReference type="OrthoDB" id="5985978at2759"/>
<dbReference type="Pfam" id="PF01484">
    <property type="entry name" value="Col_cuticle_N"/>
    <property type="match status" value="1"/>
</dbReference>
<dbReference type="GO" id="GO:0042302">
    <property type="term" value="F:structural constituent of cuticle"/>
    <property type="evidence" value="ECO:0007669"/>
    <property type="project" value="InterPro"/>
</dbReference>
<organism evidence="6">
    <name type="scientific">Anisakis simplex</name>
    <name type="common">Herring worm</name>
    <dbReference type="NCBI Taxonomy" id="6269"/>
    <lineage>
        <taxon>Eukaryota</taxon>
        <taxon>Metazoa</taxon>
        <taxon>Ecdysozoa</taxon>
        <taxon>Nematoda</taxon>
        <taxon>Chromadorea</taxon>
        <taxon>Rhabditida</taxon>
        <taxon>Spirurina</taxon>
        <taxon>Ascaridomorpha</taxon>
        <taxon>Ascaridoidea</taxon>
        <taxon>Anisakidae</taxon>
        <taxon>Anisakis</taxon>
        <taxon>Anisakis simplex complex</taxon>
    </lineage>
</organism>
<evidence type="ECO:0000256" key="1">
    <source>
        <dbReference type="ARBA" id="ARBA00022737"/>
    </source>
</evidence>
<protein>
    <submittedName>
        <fullName evidence="6">Col_cuticle_N domain-containing protein</fullName>
    </submittedName>
</protein>
<dbReference type="InterPro" id="IPR002486">
    <property type="entry name" value="Col_cuticle_N"/>
</dbReference>
<dbReference type="Proteomes" id="UP000267096">
    <property type="component" value="Unassembled WGS sequence"/>
</dbReference>
<proteinExistence type="predicted"/>
<dbReference type="EMBL" id="UYRR01020439">
    <property type="protein sequence ID" value="VDK30466.1"/>
    <property type="molecule type" value="Genomic_DNA"/>
</dbReference>
<dbReference type="WBParaSite" id="ASIM_0000820101-mRNA-1">
    <property type="protein sequence ID" value="ASIM_0000820101-mRNA-1"/>
    <property type="gene ID" value="ASIM_0000820101"/>
</dbReference>
<keyword evidence="5" id="KW-1185">Reference proteome</keyword>
<name>A0A0M3JKM6_ANISI</name>
<dbReference type="AlphaFoldDB" id="A0A0M3JKM6"/>
<evidence type="ECO:0000259" key="3">
    <source>
        <dbReference type="Pfam" id="PF01484"/>
    </source>
</evidence>
<feature type="transmembrane region" description="Helical" evidence="2">
    <location>
        <begin position="20"/>
        <end position="42"/>
    </location>
</feature>
<keyword evidence="2" id="KW-1133">Transmembrane helix</keyword>
<accession>A0A0M3JKM6</accession>
<reference evidence="6" key="1">
    <citation type="submission" date="2017-02" db="UniProtKB">
        <authorList>
            <consortium name="WormBaseParasite"/>
        </authorList>
    </citation>
    <scope>IDENTIFICATION</scope>
</reference>
<feature type="domain" description="Nematode cuticle collagen N-terminal" evidence="3">
    <location>
        <begin position="21"/>
        <end position="59"/>
    </location>
</feature>
<keyword evidence="2" id="KW-0472">Membrane</keyword>